<dbReference type="PROSITE" id="PS00122">
    <property type="entry name" value="CARBOXYLESTERASE_B_1"/>
    <property type="match status" value="1"/>
</dbReference>
<keyword evidence="8" id="KW-1185">Reference proteome</keyword>
<keyword evidence="4" id="KW-0442">Lipid degradation</keyword>
<comment type="similarity">
    <text evidence="2 5">Belongs to the type-B carboxylesterase/lipase family.</text>
</comment>
<feature type="domain" description="Carboxylesterase type B" evidence="6">
    <location>
        <begin position="71"/>
        <end position="470"/>
    </location>
</feature>
<dbReference type="InterPro" id="IPR019826">
    <property type="entry name" value="Carboxylesterase_B_AS"/>
</dbReference>
<evidence type="ECO:0000256" key="5">
    <source>
        <dbReference type="RuleBase" id="RU361235"/>
    </source>
</evidence>
<dbReference type="InterPro" id="IPR002018">
    <property type="entry name" value="CarbesteraseB"/>
</dbReference>
<dbReference type="Pfam" id="PF00135">
    <property type="entry name" value="COesterase"/>
    <property type="match status" value="1"/>
</dbReference>
<dbReference type="Gene3D" id="3.40.50.1820">
    <property type="entry name" value="alpha/beta hydrolase"/>
    <property type="match status" value="1"/>
</dbReference>
<organism evidence="7 8">
    <name type="scientific">Myxozyma melibiosi</name>
    <dbReference type="NCBI Taxonomy" id="54550"/>
    <lineage>
        <taxon>Eukaryota</taxon>
        <taxon>Fungi</taxon>
        <taxon>Dikarya</taxon>
        <taxon>Ascomycota</taxon>
        <taxon>Saccharomycotina</taxon>
        <taxon>Lipomycetes</taxon>
        <taxon>Lipomycetales</taxon>
        <taxon>Lipomycetaceae</taxon>
        <taxon>Myxozyma</taxon>
    </lineage>
</organism>
<dbReference type="Proteomes" id="UP001498771">
    <property type="component" value="Unassembled WGS sequence"/>
</dbReference>
<gene>
    <name evidence="7" type="ORF">BZA70DRAFT_281291</name>
</gene>
<dbReference type="InterPro" id="IPR029058">
    <property type="entry name" value="AB_hydrolase_fold"/>
</dbReference>
<dbReference type="InterPro" id="IPR019819">
    <property type="entry name" value="Carboxylesterase_B_CS"/>
</dbReference>
<accession>A0ABR1F2E5</accession>
<evidence type="ECO:0000256" key="4">
    <source>
        <dbReference type="ARBA" id="ARBA00022963"/>
    </source>
</evidence>
<evidence type="ECO:0000256" key="1">
    <source>
        <dbReference type="ARBA" id="ARBA00001024"/>
    </source>
</evidence>
<evidence type="ECO:0000259" key="6">
    <source>
        <dbReference type="Pfam" id="PF00135"/>
    </source>
</evidence>
<feature type="signal peptide" evidence="5">
    <location>
        <begin position="1"/>
        <end position="22"/>
    </location>
</feature>
<dbReference type="EMBL" id="JBBJBU010000009">
    <property type="protein sequence ID" value="KAK7204016.1"/>
    <property type="molecule type" value="Genomic_DNA"/>
</dbReference>
<sequence>MKTGIYLFSAYWAATLLVPVQAAPSIPTVRASIPRNHTTFSNTTTTAHDSARSLPVIDLGYARYRASAYTEEGDFYTFSNIRYAAPPTGARRFGPPEPPLQEDDDVVNDGSYGFMCHQAYNLQFKGLEFVAPADQQSEDCLFLDIYVPACALATTMTASNASAATKALSSDLPVLVWIHGGGFVFGQKDGLMTPHGMMSVADGKMVYVSINYRLGAFGFLAGSEVKERGQTNVGLKDQRAALDWVAAHVSSFGGDAGQVTVMGESAGASSIMHHMTAPAPVQFKRAILQSTAYYPQYDPDLLDSQFKGFAATSGCESDCDKDRFECLMQLDEDKLAQANKDYVYSTRYGTFMFGPYVDREYVPLLPLFRLGYGQFNKDVHVLAGHNKNEGHIFADPTAITDADFANLLVEHFPNATQHTLDEIQALYPRRRLASQRASDIISEWIVGCNLQYLDEYFPNTYLYKFSLPPALHGLDLVLTFWRDVTPKSSSSSSSNTTLSNNAPRTPLSLREHAVETFGRRALFSNWFSELARHWQEWAVSFAVGGDPNYLSTSAVRFPMANEDPDSRAMMEVLRDGEFRVTSLAESGADMGRCGFWMEGDWTGR</sequence>
<evidence type="ECO:0000313" key="8">
    <source>
        <dbReference type="Proteomes" id="UP001498771"/>
    </source>
</evidence>
<reference evidence="7 8" key="1">
    <citation type="submission" date="2024-03" db="EMBL/GenBank/DDBJ databases">
        <title>Genome-scale model development and genomic sequencing of the oleaginous clade Lipomyces.</title>
        <authorList>
            <consortium name="Lawrence Berkeley National Laboratory"/>
            <person name="Czajka J.J."/>
            <person name="Han Y."/>
            <person name="Kim J."/>
            <person name="Mondo S.J."/>
            <person name="Hofstad B.A."/>
            <person name="Robles A."/>
            <person name="Haridas S."/>
            <person name="Riley R."/>
            <person name="LaButti K."/>
            <person name="Pangilinan J."/>
            <person name="Andreopoulos W."/>
            <person name="Lipzen A."/>
            <person name="Yan J."/>
            <person name="Wang M."/>
            <person name="Ng V."/>
            <person name="Grigoriev I.V."/>
            <person name="Spatafora J.W."/>
            <person name="Magnuson J.K."/>
            <person name="Baker S.E."/>
            <person name="Pomraning K.R."/>
        </authorList>
    </citation>
    <scope>NUCLEOTIDE SEQUENCE [LARGE SCALE GENOMIC DNA]</scope>
    <source>
        <strain evidence="7 8">Phaff 52-87</strain>
    </source>
</reference>
<keyword evidence="3 5" id="KW-0378">Hydrolase</keyword>
<comment type="caution">
    <text evidence="7">The sequence shown here is derived from an EMBL/GenBank/DDBJ whole genome shotgun (WGS) entry which is preliminary data.</text>
</comment>
<dbReference type="GeneID" id="90038611"/>
<keyword evidence="4" id="KW-0443">Lipid metabolism</keyword>
<evidence type="ECO:0000256" key="2">
    <source>
        <dbReference type="ARBA" id="ARBA00005964"/>
    </source>
</evidence>
<dbReference type="SUPFAM" id="SSF53474">
    <property type="entry name" value="alpha/beta-Hydrolases"/>
    <property type="match status" value="1"/>
</dbReference>
<dbReference type="EC" id="3.1.1.-" evidence="5"/>
<dbReference type="PANTHER" id="PTHR11559">
    <property type="entry name" value="CARBOXYLESTERASE"/>
    <property type="match status" value="1"/>
</dbReference>
<comment type="catalytic activity">
    <reaction evidence="1">
        <text>a triacylglycerol + H2O = a diacylglycerol + a fatty acid + H(+)</text>
        <dbReference type="Rhea" id="RHEA:12044"/>
        <dbReference type="ChEBI" id="CHEBI:15377"/>
        <dbReference type="ChEBI" id="CHEBI:15378"/>
        <dbReference type="ChEBI" id="CHEBI:17855"/>
        <dbReference type="ChEBI" id="CHEBI:18035"/>
        <dbReference type="ChEBI" id="CHEBI:28868"/>
        <dbReference type="EC" id="3.1.1.3"/>
    </reaction>
</comment>
<evidence type="ECO:0000256" key="3">
    <source>
        <dbReference type="ARBA" id="ARBA00022801"/>
    </source>
</evidence>
<keyword evidence="5" id="KW-0732">Signal</keyword>
<feature type="chain" id="PRO_5045001425" description="Carboxylic ester hydrolase" evidence="5">
    <location>
        <begin position="23"/>
        <end position="604"/>
    </location>
</feature>
<evidence type="ECO:0000313" key="7">
    <source>
        <dbReference type="EMBL" id="KAK7204016.1"/>
    </source>
</evidence>
<name>A0ABR1F2E5_9ASCO</name>
<protein>
    <recommendedName>
        <fullName evidence="5">Carboxylic ester hydrolase</fullName>
        <ecNumber evidence="5">3.1.1.-</ecNumber>
    </recommendedName>
</protein>
<dbReference type="PROSITE" id="PS00941">
    <property type="entry name" value="CARBOXYLESTERASE_B_2"/>
    <property type="match status" value="1"/>
</dbReference>
<proteinExistence type="inferred from homology"/>
<dbReference type="InterPro" id="IPR050309">
    <property type="entry name" value="Type-B_Carboxylest/Lipase"/>
</dbReference>
<dbReference type="RefSeq" id="XP_064767049.1">
    <property type="nucleotide sequence ID" value="XM_064913099.1"/>
</dbReference>